<dbReference type="AlphaFoldDB" id="A0A9N7NC70"/>
<dbReference type="InterPro" id="IPR016073">
    <property type="entry name" value="Skp1_comp_POZ"/>
</dbReference>
<comment type="similarity">
    <text evidence="2 4">Belongs to the SKP1 family.</text>
</comment>
<sequence length="148" mass="16710">MEAKTIVLKSSDDVKFEVEEAVAAMSPIIKPMIDNDGASNAIQIPYSSEVLSKVIEYCRKHAGEESEENLKEFDAEFVKLDIDELLDLSTVAHSLNIQGLLDITLQTVADMMKGMSIEELRKLTRIRDALAHAEEEEIRRQAMWDDLE</sequence>
<evidence type="ECO:0000256" key="1">
    <source>
        <dbReference type="ARBA" id="ARBA00004906"/>
    </source>
</evidence>
<organism evidence="7 8">
    <name type="scientific">Striga hermonthica</name>
    <name type="common">Purple witchweed</name>
    <name type="synonym">Buchnera hermonthica</name>
    <dbReference type="NCBI Taxonomy" id="68872"/>
    <lineage>
        <taxon>Eukaryota</taxon>
        <taxon>Viridiplantae</taxon>
        <taxon>Streptophyta</taxon>
        <taxon>Embryophyta</taxon>
        <taxon>Tracheophyta</taxon>
        <taxon>Spermatophyta</taxon>
        <taxon>Magnoliopsida</taxon>
        <taxon>eudicotyledons</taxon>
        <taxon>Gunneridae</taxon>
        <taxon>Pentapetalae</taxon>
        <taxon>asterids</taxon>
        <taxon>lamiids</taxon>
        <taxon>Lamiales</taxon>
        <taxon>Orobanchaceae</taxon>
        <taxon>Buchnereae</taxon>
        <taxon>Striga</taxon>
    </lineage>
</organism>
<dbReference type="Pfam" id="PF01466">
    <property type="entry name" value="Skp1"/>
    <property type="match status" value="1"/>
</dbReference>
<dbReference type="PIRSF" id="PIRSF028729">
    <property type="entry name" value="E3_ubiquit_lig_SCF_Skp"/>
    <property type="match status" value="1"/>
</dbReference>
<dbReference type="PANTHER" id="PTHR11165">
    <property type="entry name" value="SKP1"/>
    <property type="match status" value="1"/>
</dbReference>
<dbReference type="InterPro" id="IPR011333">
    <property type="entry name" value="SKP1/BTB/POZ_sf"/>
</dbReference>
<dbReference type="GO" id="GO:0009867">
    <property type="term" value="P:jasmonic acid mediated signaling pathway"/>
    <property type="evidence" value="ECO:0007669"/>
    <property type="project" value="UniProtKB-ARBA"/>
</dbReference>
<dbReference type="Proteomes" id="UP001153555">
    <property type="component" value="Unassembled WGS sequence"/>
</dbReference>
<comment type="function">
    <text evidence="4">Involved in ubiquitination and subsequent proteasomal degradation of target proteins. Together with CUL1, RBX1 and a F-box protein, it forms a SCF E3 ubiquitin ligase complex. The functional specificity of this complex depends on the type of F-box protein. In the SCF complex, it serves as an adapter that links the F-box protein to CUL1.</text>
</comment>
<dbReference type="OrthoDB" id="2342932at2759"/>
<dbReference type="Pfam" id="PF03931">
    <property type="entry name" value="Skp1_POZ"/>
    <property type="match status" value="1"/>
</dbReference>
<feature type="domain" description="SKP1 component POZ" evidence="6">
    <location>
        <begin position="4"/>
        <end position="61"/>
    </location>
</feature>
<feature type="domain" description="SKP1 component dimerisation" evidence="5">
    <location>
        <begin position="98"/>
        <end position="144"/>
    </location>
</feature>
<comment type="caution">
    <text evidence="7">The sequence shown here is derived from an EMBL/GenBank/DDBJ whole genome shotgun (WGS) entry which is preliminary data.</text>
</comment>
<dbReference type="GO" id="GO:0016567">
    <property type="term" value="P:protein ubiquitination"/>
    <property type="evidence" value="ECO:0007669"/>
    <property type="project" value="UniProtKB-UniRule"/>
</dbReference>
<name>A0A9N7NC70_STRHE</name>
<dbReference type="SMART" id="SM00512">
    <property type="entry name" value="Skp1"/>
    <property type="match status" value="1"/>
</dbReference>
<dbReference type="InterPro" id="IPR016072">
    <property type="entry name" value="Skp1_comp_dimer"/>
</dbReference>
<comment type="subunit">
    <text evidence="4">Part of a SCF (SKP1-cullin-F-box) protein ligase complex.</text>
</comment>
<dbReference type="EMBL" id="CACSLK010027752">
    <property type="protein sequence ID" value="CAA0827720.1"/>
    <property type="molecule type" value="Genomic_DNA"/>
</dbReference>
<gene>
    <name evidence="7" type="ORF">SHERM_23415</name>
</gene>
<proteinExistence type="inferred from homology"/>
<dbReference type="InterPro" id="IPR016897">
    <property type="entry name" value="SKP1"/>
</dbReference>
<evidence type="ECO:0000313" key="7">
    <source>
        <dbReference type="EMBL" id="CAA0827720.1"/>
    </source>
</evidence>
<dbReference type="SUPFAM" id="SSF54695">
    <property type="entry name" value="POZ domain"/>
    <property type="match status" value="1"/>
</dbReference>
<evidence type="ECO:0000313" key="8">
    <source>
        <dbReference type="Proteomes" id="UP001153555"/>
    </source>
</evidence>
<comment type="pathway">
    <text evidence="1 4">Protein modification; protein ubiquitination.</text>
</comment>
<reference evidence="7" key="1">
    <citation type="submission" date="2019-12" db="EMBL/GenBank/DDBJ databases">
        <authorList>
            <person name="Scholes J."/>
        </authorList>
    </citation>
    <scope>NUCLEOTIDE SEQUENCE</scope>
</reference>
<keyword evidence="8" id="KW-1185">Reference proteome</keyword>
<evidence type="ECO:0000256" key="4">
    <source>
        <dbReference type="PIRNR" id="PIRNR028729"/>
    </source>
</evidence>
<dbReference type="GO" id="GO:0006511">
    <property type="term" value="P:ubiquitin-dependent protein catabolic process"/>
    <property type="evidence" value="ECO:0007669"/>
    <property type="project" value="InterPro"/>
</dbReference>
<keyword evidence="3 4" id="KW-0833">Ubl conjugation pathway</keyword>
<dbReference type="SUPFAM" id="SSF81382">
    <property type="entry name" value="Skp1 dimerisation domain-like"/>
    <property type="match status" value="1"/>
</dbReference>
<dbReference type="Gene3D" id="3.30.710.10">
    <property type="entry name" value="Potassium Channel Kv1.1, Chain A"/>
    <property type="match status" value="1"/>
</dbReference>
<evidence type="ECO:0000259" key="6">
    <source>
        <dbReference type="Pfam" id="PF03931"/>
    </source>
</evidence>
<evidence type="ECO:0000256" key="3">
    <source>
        <dbReference type="ARBA" id="ARBA00022786"/>
    </source>
</evidence>
<dbReference type="InterPro" id="IPR001232">
    <property type="entry name" value="SKP1-like"/>
</dbReference>
<evidence type="ECO:0000256" key="2">
    <source>
        <dbReference type="ARBA" id="ARBA00009993"/>
    </source>
</evidence>
<dbReference type="InterPro" id="IPR036296">
    <property type="entry name" value="SKP1-like_dim_sf"/>
</dbReference>
<protein>
    <recommendedName>
        <fullName evidence="4">SKP1-like protein</fullName>
    </recommendedName>
</protein>
<evidence type="ECO:0000259" key="5">
    <source>
        <dbReference type="Pfam" id="PF01466"/>
    </source>
</evidence>
<accession>A0A9N7NC70</accession>